<dbReference type="RefSeq" id="XP_038056090.1">
    <property type="nucleotide sequence ID" value="XM_038200162.1"/>
</dbReference>
<dbReference type="AlphaFoldDB" id="A0A913ZXQ1"/>
<dbReference type="OrthoDB" id="5985073at2759"/>
<proteinExistence type="predicted"/>
<dbReference type="InterPro" id="IPR035976">
    <property type="entry name" value="Sushi/SCR/CCP_sf"/>
</dbReference>
<dbReference type="Gene3D" id="2.10.70.10">
    <property type="entry name" value="Complement Module, domain 1"/>
    <property type="match status" value="1"/>
</dbReference>
<keyword evidence="2 9" id="KW-0812">Transmembrane</keyword>
<dbReference type="PROSITE" id="PS50923">
    <property type="entry name" value="SUSHI"/>
    <property type="match status" value="1"/>
</dbReference>
<dbReference type="GeneID" id="119728088"/>
<keyword evidence="6" id="KW-1015">Disulfide bond</keyword>
<evidence type="ECO:0000256" key="4">
    <source>
        <dbReference type="ARBA" id="ARBA00022989"/>
    </source>
</evidence>
<dbReference type="EnsemblMetazoa" id="XM_038200162.1">
    <property type="protein sequence ID" value="XP_038056090.1"/>
    <property type="gene ID" value="LOC119728088"/>
</dbReference>
<reference evidence="12" key="1">
    <citation type="submission" date="2022-11" db="UniProtKB">
        <authorList>
            <consortium name="EnsemblMetazoa"/>
        </authorList>
    </citation>
    <scope>IDENTIFICATION</scope>
</reference>
<keyword evidence="7" id="KW-0325">Glycoprotein</keyword>
<evidence type="ECO:0000256" key="9">
    <source>
        <dbReference type="SAM" id="Phobius"/>
    </source>
</evidence>
<comment type="subcellular location">
    <subcellularLocation>
        <location evidence="1">Membrane</location>
        <topology evidence="1">Single-pass membrane protein</topology>
    </subcellularLocation>
</comment>
<evidence type="ECO:0000313" key="13">
    <source>
        <dbReference type="Proteomes" id="UP000887568"/>
    </source>
</evidence>
<comment type="caution">
    <text evidence="8">Lacks conserved residue(s) required for the propagation of feature annotation.</text>
</comment>
<dbReference type="SMART" id="SM00032">
    <property type="entry name" value="CCP"/>
    <property type="match status" value="1"/>
</dbReference>
<evidence type="ECO:0000259" key="10">
    <source>
        <dbReference type="PROSITE" id="PS50923"/>
    </source>
</evidence>
<evidence type="ECO:0000256" key="2">
    <source>
        <dbReference type="ARBA" id="ARBA00022692"/>
    </source>
</evidence>
<keyword evidence="8" id="KW-0768">Sushi</keyword>
<feature type="domain" description="Sushi" evidence="10">
    <location>
        <begin position="143"/>
        <end position="216"/>
    </location>
</feature>
<dbReference type="SMART" id="SM00321">
    <property type="entry name" value="WSC"/>
    <property type="match status" value="1"/>
</dbReference>
<protein>
    <recommendedName>
        <fullName evidence="14">WSC domain-containing protein</fullName>
    </recommendedName>
</protein>
<dbReference type="SUPFAM" id="SSF57535">
    <property type="entry name" value="Complement control module/SCR domain"/>
    <property type="match status" value="1"/>
</dbReference>
<keyword evidence="3" id="KW-0732">Signal</keyword>
<evidence type="ECO:0008006" key="14">
    <source>
        <dbReference type="Google" id="ProtNLM"/>
    </source>
</evidence>
<keyword evidence="5 9" id="KW-0472">Membrane</keyword>
<sequence length="304" mass="33690">MIPLQILQRTVSTRLLYVELWVVIFQLATVPTTLQMNAPGYLGCYEDCEGTYCVPDDRVLSHGPMDSDEQSVEWCFRRCLDSQSMSYKYAGLEIGKECFCGNNEDYNRHGKKDDSECQDRCTGNSDQICGKSRRISMYEISQGVCSNNIGPPTNGSHVITNPRSLSYNLNNFKFFGTRVDFSCDPGYTLHGASSIECIETDYNNITWSDFVPTCIENSSTTISPFTADDGASTDGYKATETNDRRKGQLETGMIVGIAVGIIAALTALLVVVICLRKKRANKRTGISEVVMDTGTRKYANSSYG</sequence>
<dbReference type="Pfam" id="PF01822">
    <property type="entry name" value="WSC"/>
    <property type="match status" value="1"/>
</dbReference>
<evidence type="ECO:0000256" key="3">
    <source>
        <dbReference type="ARBA" id="ARBA00022729"/>
    </source>
</evidence>
<dbReference type="Proteomes" id="UP000887568">
    <property type="component" value="Unplaced"/>
</dbReference>
<dbReference type="Pfam" id="PF00084">
    <property type="entry name" value="Sushi"/>
    <property type="match status" value="1"/>
</dbReference>
<evidence type="ECO:0000256" key="1">
    <source>
        <dbReference type="ARBA" id="ARBA00004167"/>
    </source>
</evidence>
<dbReference type="InterPro" id="IPR002889">
    <property type="entry name" value="WSC_carb-bd"/>
</dbReference>
<dbReference type="InterPro" id="IPR000436">
    <property type="entry name" value="Sushi_SCR_CCP_dom"/>
</dbReference>
<dbReference type="PANTHER" id="PTHR24269:SF16">
    <property type="entry name" value="PROTEIN SLG1"/>
    <property type="match status" value="1"/>
</dbReference>
<evidence type="ECO:0000259" key="11">
    <source>
        <dbReference type="PROSITE" id="PS51212"/>
    </source>
</evidence>
<keyword evidence="13" id="KW-1185">Reference proteome</keyword>
<dbReference type="PANTHER" id="PTHR24269">
    <property type="entry name" value="KREMEN PROTEIN"/>
    <property type="match status" value="1"/>
</dbReference>
<organism evidence="12 13">
    <name type="scientific">Patiria miniata</name>
    <name type="common">Bat star</name>
    <name type="synonym">Asterina miniata</name>
    <dbReference type="NCBI Taxonomy" id="46514"/>
    <lineage>
        <taxon>Eukaryota</taxon>
        <taxon>Metazoa</taxon>
        <taxon>Echinodermata</taxon>
        <taxon>Eleutherozoa</taxon>
        <taxon>Asterozoa</taxon>
        <taxon>Asteroidea</taxon>
        <taxon>Valvatacea</taxon>
        <taxon>Valvatida</taxon>
        <taxon>Asterinidae</taxon>
        <taxon>Patiria</taxon>
    </lineage>
</organism>
<dbReference type="CDD" id="cd00033">
    <property type="entry name" value="CCP"/>
    <property type="match status" value="1"/>
</dbReference>
<dbReference type="GO" id="GO:0005886">
    <property type="term" value="C:plasma membrane"/>
    <property type="evidence" value="ECO:0007669"/>
    <property type="project" value="TreeGrafter"/>
</dbReference>
<evidence type="ECO:0000256" key="7">
    <source>
        <dbReference type="ARBA" id="ARBA00023180"/>
    </source>
</evidence>
<evidence type="ECO:0000256" key="8">
    <source>
        <dbReference type="PROSITE-ProRule" id="PRU00302"/>
    </source>
</evidence>
<feature type="transmembrane region" description="Helical" evidence="9">
    <location>
        <begin position="253"/>
        <end position="275"/>
    </location>
</feature>
<evidence type="ECO:0000256" key="6">
    <source>
        <dbReference type="ARBA" id="ARBA00023157"/>
    </source>
</evidence>
<dbReference type="InterPro" id="IPR051836">
    <property type="entry name" value="Kremen_rcpt"/>
</dbReference>
<evidence type="ECO:0000256" key="5">
    <source>
        <dbReference type="ARBA" id="ARBA00023136"/>
    </source>
</evidence>
<accession>A0A913ZXQ1</accession>
<feature type="domain" description="WSC" evidence="11">
    <location>
        <begin position="38"/>
        <end position="141"/>
    </location>
</feature>
<dbReference type="PROSITE" id="PS51212">
    <property type="entry name" value="WSC"/>
    <property type="match status" value="1"/>
</dbReference>
<name>A0A913ZXQ1_PATMI</name>
<keyword evidence="4 9" id="KW-1133">Transmembrane helix</keyword>
<evidence type="ECO:0000313" key="12">
    <source>
        <dbReference type="EnsemblMetazoa" id="XP_038056090.1"/>
    </source>
</evidence>